<dbReference type="EMBL" id="JAVDVQ010000001">
    <property type="protein sequence ID" value="MDR7081025.1"/>
    <property type="molecule type" value="Genomic_DNA"/>
</dbReference>
<comment type="caution">
    <text evidence="1">The sequence shown here is derived from an EMBL/GenBank/DDBJ whole genome shotgun (WGS) entry which is preliminary data.</text>
</comment>
<gene>
    <name evidence="1" type="ORF">J2X01_000294</name>
</gene>
<dbReference type="RefSeq" id="WP_310049882.1">
    <property type="nucleotide sequence ID" value="NZ_JAVDVQ010000001.1"/>
</dbReference>
<keyword evidence="2" id="KW-1185">Reference proteome</keyword>
<organism evidence="1 2">
    <name type="scientific">Arthrobacter ginsengisoli</name>
    <dbReference type="NCBI Taxonomy" id="1356565"/>
    <lineage>
        <taxon>Bacteria</taxon>
        <taxon>Bacillati</taxon>
        <taxon>Actinomycetota</taxon>
        <taxon>Actinomycetes</taxon>
        <taxon>Micrococcales</taxon>
        <taxon>Micrococcaceae</taxon>
        <taxon>Arthrobacter</taxon>
    </lineage>
</organism>
<proteinExistence type="predicted"/>
<protein>
    <submittedName>
        <fullName evidence="1">Phage protein D</fullName>
    </submittedName>
</protein>
<evidence type="ECO:0000313" key="1">
    <source>
        <dbReference type="EMBL" id="MDR7081025.1"/>
    </source>
</evidence>
<sequence>MTDQLFGISAPVFTVGGRAAASMGRDCVGLQIDQGIDGLKTLRAQLVAVGAGATGPPAPMMYLDGRTVDFGSALQVAIGPAQAQRVAFEGVVSALEAVFSDGQPPYVVLSAEDALMRMRMTRRMRTYRDVTDAQIATSLAEEHGLQVDVDLDGPRYDVVQQFNQSDLAFLRDRARRLQAELWCTGSTLHMSARARRDGTELTLVQGNQLLSVRLSADLAHQRSEVVVTGYDAGRAEGIEERAGAEVVDAEISGGRTGARILQQALGAAASFRVRDVALTGQEAGAWARAEMLRRARAFVTVAGSTRGSPDMVVGSRLTLSCVGGPFEGSGYYVTHVRHTFDLAHGLRTDFEAERATVNEAA</sequence>
<name>A0ABU1U7D7_9MICC</name>
<dbReference type="Pfam" id="PF05954">
    <property type="entry name" value="Phage_GPD"/>
    <property type="match status" value="1"/>
</dbReference>
<dbReference type="SUPFAM" id="SSF69279">
    <property type="entry name" value="Phage tail proteins"/>
    <property type="match status" value="1"/>
</dbReference>
<evidence type="ECO:0000313" key="2">
    <source>
        <dbReference type="Proteomes" id="UP001252243"/>
    </source>
</evidence>
<reference evidence="1 2" key="1">
    <citation type="submission" date="2023-07" db="EMBL/GenBank/DDBJ databases">
        <title>Sorghum-associated microbial communities from plants grown in Nebraska, USA.</title>
        <authorList>
            <person name="Schachtman D."/>
        </authorList>
    </citation>
    <scope>NUCLEOTIDE SEQUENCE [LARGE SCALE GENOMIC DNA]</scope>
    <source>
        <strain evidence="1 2">BE167</strain>
    </source>
</reference>
<dbReference type="Proteomes" id="UP001252243">
    <property type="component" value="Unassembled WGS sequence"/>
</dbReference>
<accession>A0ABU1U7D7</accession>